<keyword evidence="4" id="KW-0843">Virulence</keyword>
<dbReference type="Gene3D" id="2.40.128.340">
    <property type="match status" value="1"/>
</dbReference>
<dbReference type="InterPro" id="IPR031325">
    <property type="entry name" value="RHS_repeat"/>
</dbReference>
<dbReference type="Gene3D" id="2.180.10.10">
    <property type="entry name" value="RHS repeat-associated core"/>
    <property type="match status" value="2"/>
</dbReference>
<evidence type="ECO:0000256" key="1">
    <source>
        <dbReference type="ARBA" id="ARBA00004613"/>
    </source>
</evidence>
<evidence type="ECO:0000256" key="5">
    <source>
        <dbReference type="SAM" id="MobiDB-lite"/>
    </source>
</evidence>
<dbReference type="Pfam" id="PF03534">
    <property type="entry name" value="SpvB"/>
    <property type="match status" value="1"/>
</dbReference>
<dbReference type="OrthoDB" id="6225685at2"/>
<name>A0A2V4BYL7_9FLAO</name>
<dbReference type="Proteomes" id="UP000247903">
    <property type="component" value="Unassembled WGS sequence"/>
</dbReference>
<feature type="region of interest" description="Disordered" evidence="5">
    <location>
        <begin position="966"/>
        <end position="1014"/>
    </location>
</feature>
<feature type="compositionally biased region" description="Polar residues" evidence="5">
    <location>
        <begin position="966"/>
        <end position="984"/>
    </location>
</feature>
<dbReference type="PANTHER" id="PTHR32305">
    <property type="match status" value="1"/>
</dbReference>
<dbReference type="SUPFAM" id="SSF69318">
    <property type="entry name" value="Integrin alpha N-terminal domain"/>
    <property type="match status" value="1"/>
</dbReference>
<dbReference type="EMBL" id="QJHK01000025">
    <property type="protein sequence ID" value="PXY39074.1"/>
    <property type="molecule type" value="Genomic_DNA"/>
</dbReference>
<gene>
    <name evidence="8" type="ORF">DMB65_19545</name>
</gene>
<dbReference type="Pfam" id="PF13517">
    <property type="entry name" value="FG-GAP_3"/>
    <property type="match status" value="1"/>
</dbReference>
<dbReference type="NCBIfam" id="TIGR03696">
    <property type="entry name" value="Rhs_assc_core"/>
    <property type="match status" value="1"/>
</dbReference>
<dbReference type="InterPro" id="IPR028994">
    <property type="entry name" value="Integrin_alpha_N"/>
</dbReference>
<evidence type="ECO:0008006" key="10">
    <source>
        <dbReference type="Google" id="ProtNLM"/>
    </source>
</evidence>
<evidence type="ECO:0000256" key="3">
    <source>
        <dbReference type="ARBA" id="ARBA00022729"/>
    </source>
</evidence>
<dbReference type="PANTHER" id="PTHR32305:SF15">
    <property type="entry name" value="PROTEIN RHSA-RELATED"/>
    <property type="match status" value="1"/>
</dbReference>
<dbReference type="InterPro" id="IPR050708">
    <property type="entry name" value="T6SS_VgrG/RHS"/>
</dbReference>
<evidence type="ECO:0000256" key="2">
    <source>
        <dbReference type="ARBA" id="ARBA00022525"/>
    </source>
</evidence>
<dbReference type="Pfam" id="PF05593">
    <property type="entry name" value="RHS_repeat"/>
    <property type="match status" value="2"/>
</dbReference>
<protein>
    <recommendedName>
        <fullName evidence="10">Bacterial toxin 23 domain-containing protein</fullName>
    </recommendedName>
</protein>
<dbReference type="NCBIfam" id="TIGR01643">
    <property type="entry name" value="YD_repeat_2x"/>
    <property type="match status" value="1"/>
</dbReference>
<keyword evidence="3 7" id="KW-0732">Signal</keyword>
<dbReference type="InterPro" id="IPR013517">
    <property type="entry name" value="FG-GAP"/>
</dbReference>
<sequence length="2162" mass="238008">MKQFYFFIIVLFSSFSFSQNFTDTKGELQIAASGTATYTLPIAMPPSIKNVAPIINLTYSSGARGGIAGQGWSINSISAISRIATRRDIDGFVDGVDFDDNDKLSLDGQRLLIKTGTYWAHGSTYETEYKSNTKIELKIEGSVTYFIVTAPDGSRSWYGSKGDGTLQNSVSVNSWYIVRFEDTYGNFIDYTYQTVTYNSTNQLYIDSIIFSGNTTAGIAAQDKIAFKYDNAKRVERDYMKGGAVYATKILKFIEVYANNAIFRKYQLTHATDDSGYERVTNIKEINAQSEESNPVVFAYHGDGIPTTTTKTEKQYTNNLNFSQASLAGDFDGDGRLDFVADNKLFTNLFNGDTGNAPIDLPVWIRYKFAATTLTDNKLNQFQSIVYINETLTTIEFKTYNLSGNGVVLSHNKIIDFNNTMIIDPDSDSYCSSIANLLKFNDYFEGDFNGDGISEFLIQSQRNHKTLIYPYAVYDGNGYLIDEYCTESQSSEGYDFHLMNLDPNASTVLGQKEFVKLENSSVLLGDKKITADFNGDGKSDILVINYDKTYKIVNFKQLTVSPWIELEVIGMGVLDKYSTTKQLLLGDYNGDGKTDIMLPDGEGGEGQVKWHIYYSNPKPTGGEFFVKETHDNIVEYWPNTGTHFDSQTHFSNYYAIDINKDGKSDIVRVWRRYYKPKWTINNHNTEWWVKGYTNNIGNTASTNKFPMTYDSGVSFSGSPDIPIPLVSNYRYDGANTDLVIVRGHSNKIEYYQFNKDFDKDNRLKTVTEANGKIIQTIDYKAMEATDGKFGNSSTDFYSSADAVNYPNIEIVRNSGSYLVSKLTATINGVSKYQDFRYRGYVSNFNYGTVGFTRTTRSSWYLSPSDTKIWTTQHNDVNLRGANTITWSSTNGATVFDAVPSNLLSTKTNVFSTYTNPASKVYNVLLDSQTTLDALSGVKSETAFTYDGTVTSVDYYGLERKAVTKKYTGSTEQGSTTVDTEYDSNPSGGGSSYYIGRPKKVNTSTNNVASGDTRTSEEIHTYTGTNLTRTEKKGHNTYAIVEDMTYDAVGNLLTKTVSAPNALPAPTARKITDEYDATKRFVVKKTDHQNFVTNFVYNRLGQVTQSTSPFGVVSDYTFDNWGKLTKTKTTGVSAVPLETTITYAKLSDGGYTVTSQNTVGDNAKSITQYDVLGRAVITTTKGLAVNSTISKQVVYDGLGRKTKESEPYFSSPSRWVEYEYDYLMRPTKITQPTGRIQTLSYSGLTTTSVDDGKTTTATVDALGNKTQTTDPGGTITFTYYANGQLKESNYGGHKVNITIDGWGNKTAMTDPNAGTYTYSYDAFGQLITETTPKGQTDTFYDEFGKVTKRKVSGDGADIETEYTYNSFAQLTGETSKNSLGANIDSFGYTYDEYHRAVTNTETNAAFTQTKNITYDSYGRPVTATNATQDLTSGVSESVTTKNVYNAYNGMMDKLTDGNDAVLWQLNTANEKMQPLTQTLGNGVAITNAYDVHGYYTSQTHTKNSINIVNNTYSFNAIKGTLSNRQNVALGTSETFTYDALDRLTNWTNPLTGIVDSNTYDDRGRITNNNKLGAVTYNGNFNTGIYQKKEIELTTEGEAYYNNLPKQLVTYNMFKSPISINESDKGSTTFTYNSHLSRQAMKFGFQIPTPGADGVYTKTKNYTDDGTVEIIRTPTEVTIRTYIGGDAYGAPLYTEKTKTVATGAITDKKYYLHRDYLGSIIAISDNTGTAVERRQFDAWGNLAKLQKNGVAITLPTNGTGAALMMLDRGYTSHEHLAEVGLIHMNGRLYDPVLRSFLMPDNFIQQPENTQNYNRYSYVLNNPLMYTDPSGEVVIGFAGAVIIGATIAALTYTVTALLADVPFSVGGLAKATFIGAASAAVTYGIGSAAGTITNFYASAAFSAVAHGAFQGSMTAISGGKFWSGFAAGALSSIAASAWSGGGPNSNYHGAGNFASSGAGMIAFGTVSGGAGAALTGGNFWQGAVTGLVVSGLNHYAHMIQIKNEIEEKYPGLYKVLSKLKTYVKDHPSVLESMSLYSGYSNKEILSLLSVGNLVNMVKVGGTDEWGQFFGSKDNTNIHISESLVSSLDKGGFDYTRFKIFDNLNGRSFLAGITVLHELVHYGRYWNGLPSLVGKYEAGQMFEKRVFGLVNGIIGSTKNATIYDWKF</sequence>
<feature type="chain" id="PRO_5015955954" description="Bacterial toxin 23 domain-containing protein" evidence="7">
    <location>
        <begin position="19"/>
        <end position="2162"/>
    </location>
</feature>
<evidence type="ECO:0000256" key="4">
    <source>
        <dbReference type="ARBA" id="ARBA00023026"/>
    </source>
</evidence>
<evidence type="ECO:0000256" key="7">
    <source>
        <dbReference type="SAM" id="SignalP"/>
    </source>
</evidence>
<proteinExistence type="predicted"/>
<comment type="subcellular location">
    <subcellularLocation>
        <location evidence="1">Secreted</location>
    </subcellularLocation>
</comment>
<feature type="transmembrane region" description="Helical" evidence="6">
    <location>
        <begin position="1867"/>
        <end position="1888"/>
    </location>
</feature>
<keyword evidence="9" id="KW-1185">Reference proteome</keyword>
<evidence type="ECO:0000313" key="9">
    <source>
        <dbReference type="Proteomes" id="UP000247903"/>
    </source>
</evidence>
<comment type="caution">
    <text evidence="8">The sequence shown here is derived from an EMBL/GenBank/DDBJ whole genome shotgun (WGS) entry which is preliminary data.</text>
</comment>
<keyword evidence="6" id="KW-0812">Transmembrane</keyword>
<feature type="transmembrane region" description="Helical" evidence="6">
    <location>
        <begin position="1829"/>
        <end position="1855"/>
    </location>
</feature>
<dbReference type="InterPro" id="IPR022385">
    <property type="entry name" value="Rhs_assc_core"/>
</dbReference>
<keyword evidence="6" id="KW-1133">Transmembrane helix</keyword>
<dbReference type="GO" id="GO:0005737">
    <property type="term" value="C:cytoplasm"/>
    <property type="evidence" value="ECO:0007669"/>
    <property type="project" value="InterPro"/>
</dbReference>
<feature type="signal peptide" evidence="7">
    <location>
        <begin position="1"/>
        <end position="18"/>
    </location>
</feature>
<dbReference type="InterPro" id="IPR006530">
    <property type="entry name" value="YD"/>
</dbReference>
<accession>A0A2V4BYL7</accession>
<keyword evidence="2" id="KW-0964">Secreted</keyword>
<reference evidence="8 9" key="1">
    <citation type="submission" date="2018-05" db="EMBL/GenBank/DDBJ databases">
        <title>Flavobacterium sp. strain IMCC34759, incomplete genome.</title>
        <authorList>
            <person name="Joung Y."/>
            <person name="Cho J."/>
        </authorList>
    </citation>
    <scope>NUCLEOTIDE SEQUENCE [LARGE SCALE GENOMIC DNA]</scope>
    <source>
        <strain evidence="8 9">IMCC34759</strain>
    </source>
</reference>
<evidence type="ECO:0000256" key="6">
    <source>
        <dbReference type="SAM" id="Phobius"/>
    </source>
</evidence>
<keyword evidence="6" id="KW-0472">Membrane</keyword>
<dbReference type="InterPro" id="IPR003284">
    <property type="entry name" value="Sal_SpvB"/>
</dbReference>
<feature type="compositionally biased region" description="Polar residues" evidence="5">
    <location>
        <begin position="999"/>
        <end position="1011"/>
    </location>
</feature>
<organism evidence="8 9">
    <name type="scientific">Flavobacterium cheongpyeongense</name>
    <dbReference type="NCBI Taxonomy" id="2212651"/>
    <lineage>
        <taxon>Bacteria</taxon>
        <taxon>Pseudomonadati</taxon>
        <taxon>Bacteroidota</taxon>
        <taxon>Flavobacteriia</taxon>
        <taxon>Flavobacteriales</taxon>
        <taxon>Flavobacteriaceae</taxon>
        <taxon>Flavobacterium</taxon>
    </lineage>
</organism>
<evidence type="ECO:0000313" key="8">
    <source>
        <dbReference type="EMBL" id="PXY39074.1"/>
    </source>
</evidence>
<dbReference type="GO" id="GO:0005576">
    <property type="term" value="C:extracellular region"/>
    <property type="evidence" value="ECO:0007669"/>
    <property type="project" value="UniProtKB-SubCell"/>
</dbReference>
<dbReference type="RefSeq" id="WP_110308317.1">
    <property type="nucleotide sequence ID" value="NZ_QJHK01000025.1"/>
</dbReference>